<accession>A0A1Y1YE42</accession>
<proteinExistence type="predicted"/>
<evidence type="ECO:0000256" key="1">
    <source>
        <dbReference type="ARBA" id="ARBA00001947"/>
    </source>
</evidence>
<protein>
    <recommendedName>
        <fullName evidence="6">HTH araC/xylS-type domain-containing protein</fullName>
    </recommendedName>
</protein>
<dbReference type="Gene3D" id="3.40.10.10">
    <property type="entry name" value="DNA Methylphosphotriester Repair Domain"/>
    <property type="match status" value="1"/>
</dbReference>
<evidence type="ECO:0000313" key="7">
    <source>
        <dbReference type="EMBL" id="ORX96321.1"/>
    </source>
</evidence>
<comment type="caution">
    <text evidence="7">The sequence shown here is derived from an EMBL/GenBank/DDBJ whole genome shotgun (WGS) entry which is preliminary data.</text>
</comment>
<dbReference type="GO" id="GO:0006281">
    <property type="term" value="P:DNA repair"/>
    <property type="evidence" value="ECO:0007669"/>
    <property type="project" value="InterPro"/>
</dbReference>
<dbReference type="GO" id="GO:0032259">
    <property type="term" value="P:methylation"/>
    <property type="evidence" value="ECO:0007669"/>
    <property type="project" value="UniProtKB-KW"/>
</dbReference>
<evidence type="ECO:0000256" key="4">
    <source>
        <dbReference type="ARBA" id="ARBA00023159"/>
    </source>
</evidence>
<comment type="cofactor">
    <cofactor evidence="1">
        <name>Zn(2+)</name>
        <dbReference type="ChEBI" id="CHEBI:29105"/>
    </cofactor>
</comment>
<gene>
    <name evidence="7" type="ORF">K493DRAFT_314566</name>
</gene>
<feature type="domain" description="HTH araC/xylS-type" evidence="6">
    <location>
        <begin position="86"/>
        <end position="135"/>
    </location>
</feature>
<dbReference type="Proteomes" id="UP000193498">
    <property type="component" value="Unassembled WGS sequence"/>
</dbReference>
<keyword evidence="2" id="KW-0808">Transferase</keyword>
<dbReference type="OrthoDB" id="2447880at2759"/>
<keyword evidence="5" id="KW-0804">Transcription</keyword>
<dbReference type="GO" id="GO:0008168">
    <property type="term" value="F:methyltransferase activity"/>
    <property type="evidence" value="ECO:0007669"/>
    <property type="project" value="UniProtKB-KW"/>
</dbReference>
<dbReference type="InterPro" id="IPR009057">
    <property type="entry name" value="Homeodomain-like_sf"/>
</dbReference>
<dbReference type="PROSITE" id="PS01124">
    <property type="entry name" value="HTH_ARAC_FAMILY_2"/>
    <property type="match status" value="1"/>
</dbReference>
<keyword evidence="3" id="KW-0805">Transcription regulation</keyword>
<dbReference type="STRING" id="1314790.A0A1Y1YE42"/>
<keyword evidence="8" id="KW-1185">Reference proteome</keyword>
<evidence type="ECO:0000256" key="5">
    <source>
        <dbReference type="ARBA" id="ARBA00023163"/>
    </source>
</evidence>
<dbReference type="GO" id="GO:0043565">
    <property type="term" value="F:sequence-specific DNA binding"/>
    <property type="evidence" value="ECO:0007669"/>
    <property type="project" value="InterPro"/>
</dbReference>
<evidence type="ECO:0000259" key="6">
    <source>
        <dbReference type="PROSITE" id="PS01124"/>
    </source>
</evidence>
<dbReference type="InParanoid" id="A0A1Y1YE42"/>
<evidence type="ECO:0000256" key="3">
    <source>
        <dbReference type="ARBA" id="ARBA00023015"/>
    </source>
</evidence>
<evidence type="ECO:0000256" key="2">
    <source>
        <dbReference type="ARBA" id="ARBA00022603"/>
    </source>
</evidence>
<reference evidence="7 8" key="1">
    <citation type="submission" date="2016-07" db="EMBL/GenBank/DDBJ databases">
        <title>Pervasive Adenine N6-methylation of Active Genes in Fungi.</title>
        <authorList>
            <consortium name="DOE Joint Genome Institute"/>
            <person name="Mondo S.J."/>
            <person name="Dannebaum R.O."/>
            <person name="Kuo R.C."/>
            <person name="Labutti K."/>
            <person name="Haridas S."/>
            <person name="Kuo A."/>
            <person name="Salamov A."/>
            <person name="Ahrendt S.R."/>
            <person name="Lipzen A."/>
            <person name="Sullivan W."/>
            <person name="Andreopoulos W.B."/>
            <person name="Clum A."/>
            <person name="Lindquist E."/>
            <person name="Daum C."/>
            <person name="Ramamoorthy G.K."/>
            <person name="Gryganskyi A."/>
            <person name="Culley D."/>
            <person name="Magnuson J.K."/>
            <person name="James T.Y."/>
            <person name="O'Malley M.A."/>
            <person name="Stajich J.E."/>
            <person name="Spatafora J.W."/>
            <person name="Visel A."/>
            <person name="Grigoriev I.V."/>
        </authorList>
    </citation>
    <scope>NUCLEOTIDE SEQUENCE [LARGE SCALE GENOMIC DNA]</scope>
    <source>
        <strain evidence="7 8">CBS 931.73</strain>
    </source>
</reference>
<dbReference type="GO" id="GO:0008270">
    <property type="term" value="F:zinc ion binding"/>
    <property type="evidence" value="ECO:0007669"/>
    <property type="project" value="InterPro"/>
</dbReference>
<organism evidence="7 8">
    <name type="scientific">Basidiobolus meristosporus CBS 931.73</name>
    <dbReference type="NCBI Taxonomy" id="1314790"/>
    <lineage>
        <taxon>Eukaryota</taxon>
        <taxon>Fungi</taxon>
        <taxon>Fungi incertae sedis</taxon>
        <taxon>Zoopagomycota</taxon>
        <taxon>Entomophthoromycotina</taxon>
        <taxon>Basidiobolomycetes</taxon>
        <taxon>Basidiobolales</taxon>
        <taxon>Basidiobolaceae</taxon>
        <taxon>Basidiobolus</taxon>
    </lineage>
</organism>
<evidence type="ECO:0000313" key="8">
    <source>
        <dbReference type="Proteomes" id="UP000193498"/>
    </source>
</evidence>
<keyword evidence="2" id="KW-0489">Methyltransferase</keyword>
<dbReference type="AlphaFoldDB" id="A0A1Y1YE42"/>
<dbReference type="InterPro" id="IPR004026">
    <property type="entry name" value="Ada_DNA_repair_Zn-bd"/>
</dbReference>
<sequence>MNQSNYRTDDQRWRALTRRDPLAEQEFVYCVKTTKIFCRPTCPSRLARRANVVYYDHSFEARQAGYRPCKRCRPEIAKSQPTVDVIALACRALAKPENSRVSVSALAEDAGLSITQFRRLFKKRVGVTPTQYARDRLDLLAAEKASLEKAPMDIYELISTLFTPEELQLIPVSAWGI</sequence>
<dbReference type="Pfam" id="PF02805">
    <property type="entry name" value="Ada_Zn_binding"/>
    <property type="match status" value="1"/>
</dbReference>
<dbReference type="SUPFAM" id="SSF46689">
    <property type="entry name" value="Homeodomain-like"/>
    <property type="match status" value="1"/>
</dbReference>
<dbReference type="Gene3D" id="1.10.10.60">
    <property type="entry name" value="Homeodomain-like"/>
    <property type="match status" value="1"/>
</dbReference>
<dbReference type="EMBL" id="MCFE01000157">
    <property type="protein sequence ID" value="ORX96321.1"/>
    <property type="molecule type" value="Genomic_DNA"/>
</dbReference>
<dbReference type="InterPro" id="IPR018060">
    <property type="entry name" value="HTH_AraC"/>
</dbReference>
<name>A0A1Y1YE42_9FUNG</name>
<dbReference type="SUPFAM" id="SSF57884">
    <property type="entry name" value="Ada DNA repair protein, N-terminal domain (N-Ada 10)"/>
    <property type="match status" value="1"/>
</dbReference>
<dbReference type="GO" id="GO:0003700">
    <property type="term" value="F:DNA-binding transcription factor activity"/>
    <property type="evidence" value="ECO:0007669"/>
    <property type="project" value="InterPro"/>
</dbReference>
<keyword evidence="4" id="KW-0010">Activator</keyword>
<dbReference type="Pfam" id="PF00165">
    <property type="entry name" value="HTH_AraC"/>
    <property type="match status" value="1"/>
</dbReference>
<dbReference type="InterPro" id="IPR035451">
    <property type="entry name" value="Ada-like_dom_sf"/>
</dbReference>